<accession>Q7V1W5</accession>
<dbReference type="eggNOG" id="ENOG50308UM">
    <property type="taxonomic scope" value="Bacteria"/>
</dbReference>
<dbReference type="STRING" id="59919.PMM0737"/>
<gene>
    <name evidence="3" type="ordered locus">PMM0737</name>
</gene>
<organism evidence="3 4">
    <name type="scientific">Prochlorococcus marinus subsp. pastoris (strain CCMP1986 / NIES-2087 / MED4)</name>
    <dbReference type="NCBI Taxonomy" id="59919"/>
    <lineage>
        <taxon>Bacteria</taxon>
        <taxon>Bacillati</taxon>
        <taxon>Cyanobacteriota</taxon>
        <taxon>Cyanophyceae</taxon>
        <taxon>Synechococcales</taxon>
        <taxon>Prochlorococcaceae</taxon>
        <taxon>Prochlorococcus</taxon>
    </lineage>
</organism>
<keyword evidence="2" id="KW-0812">Transmembrane</keyword>
<keyword evidence="2" id="KW-1133">Transmembrane helix</keyword>
<dbReference type="EMBL" id="BX548174">
    <property type="protein sequence ID" value="CAE19196.1"/>
    <property type="molecule type" value="Genomic_DNA"/>
</dbReference>
<protein>
    <submittedName>
        <fullName evidence="3">Hypothetical membrane protein</fullName>
    </submittedName>
</protein>
<evidence type="ECO:0000313" key="3">
    <source>
        <dbReference type="EMBL" id="CAE19196.1"/>
    </source>
</evidence>
<dbReference type="KEGG" id="pmm:PMM0737"/>
<feature type="transmembrane region" description="Helical" evidence="2">
    <location>
        <begin position="74"/>
        <end position="92"/>
    </location>
</feature>
<dbReference type="AlphaFoldDB" id="Q7V1W5"/>
<evidence type="ECO:0000256" key="1">
    <source>
        <dbReference type="SAM" id="MobiDB-lite"/>
    </source>
</evidence>
<name>Q7V1W5_PROMP</name>
<dbReference type="HOGENOM" id="CLU_149332_0_0_3"/>
<proteinExistence type="predicted"/>
<dbReference type="RefSeq" id="WP_011132371.1">
    <property type="nucleotide sequence ID" value="NC_005072.1"/>
</dbReference>
<reference evidence="3 4" key="1">
    <citation type="journal article" date="2003" name="Nature">
        <title>Genome divergence in two Prochlorococcus ecotypes reflects oceanic niche differentiation.</title>
        <authorList>
            <person name="Rocap G."/>
            <person name="Larimer F.W."/>
            <person name="Lamerdin J.E."/>
            <person name="Malfatti S."/>
            <person name="Chain P."/>
            <person name="Ahlgren N.A."/>
            <person name="Arellano A."/>
            <person name="Coleman M."/>
            <person name="Hauser L."/>
            <person name="Hess W.R."/>
            <person name="Johnson Z.I."/>
            <person name="Land M.L."/>
            <person name="Lindell D."/>
            <person name="Post A.F."/>
            <person name="Regala W."/>
            <person name="Shah M."/>
            <person name="Shaw S.L."/>
            <person name="Steglich C."/>
            <person name="Sullivan M.B."/>
            <person name="Ting C.S."/>
            <person name="Tolonen A."/>
            <person name="Webb E.A."/>
            <person name="Zinser E.R."/>
            <person name="Chisholm S.W."/>
        </authorList>
    </citation>
    <scope>NUCLEOTIDE SEQUENCE [LARGE SCALE GENOMIC DNA]</scope>
    <source>
        <strain evidence="4">CCMP1986 / NIES-2087 / MED4</strain>
    </source>
</reference>
<evidence type="ECO:0000256" key="2">
    <source>
        <dbReference type="SAM" id="Phobius"/>
    </source>
</evidence>
<dbReference type="OrthoDB" id="540261at2"/>
<evidence type="ECO:0000313" key="4">
    <source>
        <dbReference type="Proteomes" id="UP000001026"/>
    </source>
</evidence>
<keyword evidence="2" id="KW-0472">Membrane</keyword>
<sequence length="145" mass="17183">MEKKESRKVPGIKDPTFENKKLKASTNSNNKKDKSLPWWVELLFVQIGLPDKWLIKVLKSKKKYTEMLKNEKKLIIIFFFFLAGLTYIYPLVKYSKNRLDCENNAQNYIVKNKNLINIKRNELRMLSTNFCNGGDEIYEIKNLED</sequence>
<dbReference type="Proteomes" id="UP000001026">
    <property type="component" value="Chromosome"/>
</dbReference>
<feature type="region of interest" description="Disordered" evidence="1">
    <location>
        <begin position="1"/>
        <end position="31"/>
    </location>
</feature>